<accession>A0ABM9BQ71</accession>
<feature type="transmembrane region" description="Helical" evidence="7">
    <location>
        <begin position="25"/>
        <end position="51"/>
    </location>
</feature>
<gene>
    <name evidence="9" type="primary">yteP_2</name>
    <name evidence="9" type="ORF">PAECIP111891_00043</name>
</gene>
<evidence type="ECO:0000256" key="4">
    <source>
        <dbReference type="ARBA" id="ARBA00022692"/>
    </source>
</evidence>
<evidence type="ECO:0000259" key="8">
    <source>
        <dbReference type="PROSITE" id="PS50928"/>
    </source>
</evidence>
<feature type="transmembrane region" description="Helical" evidence="7">
    <location>
        <begin position="88"/>
        <end position="112"/>
    </location>
</feature>
<keyword evidence="3" id="KW-1003">Cell membrane</keyword>
<evidence type="ECO:0000256" key="1">
    <source>
        <dbReference type="ARBA" id="ARBA00004651"/>
    </source>
</evidence>
<dbReference type="SUPFAM" id="SSF161098">
    <property type="entry name" value="MetI-like"/>
    <property type="match status" value="1"/>
</dbReference>
<dbReference type="InterPro" id="IPR035906">
    <property type="entry name" value="MetI-like_sf"/>
</dbReference>
<keyword evidence="2 7" id="KW-0813">Transport</keyword>
<dbReference type="CDD" id="cd06261">
    <property type="entry name" value="TM_PBP2"/>
    <property type="match status" value="1"/>
</dbReference>
<comment type="caution">
    <text evidence="9">The sequence shown here is derived from an EMBL/GenBank/DDBJ whole genome shotgun (WGS) entry which is preliminary data.</text>
</comment>
<feature type="transmembrane region" description="Helical" evidence="7">
    <location>
        <begin position="220"/>
        <end position="243"/>
    </location>
</feature>
<keyword evidence="4 7" id="KW-0812">Transmembrane</keyword>
<evidence type="ECO:0000313" key="10">
    <source>
        <dbReference type="Proteomes" id="UP000838821"/>
    </source>
</evidence>
<evidence type="ECO:0000313" key="9">
    <source>
        <dbReference type="EMBL" id="CAH1191623.1"/>
    </source>
</evidence>
<protein>
    <submittedName>
        <fullName evidence="9">Multiple-sugar transport system permease YteP</fullName>
    </submittedName>
</protein>
<dbReference type="PROSITE" id="PS50928">
    <property type="entry name" value="ABC_TM1"/>
    <property type="match status" value="1"/>
</dbReference>
<feature type="transmembrane region" description="Helical" evidence="7">
    <location>
        <begin position="124"/>
        <end position="144"/>
    </location>
</feature>
<dbReference type="Pfam" id="PF00528">
    <property type="entry name" value="BPD_transp_1"/>
    <property type="match status" value="1"/>
</dbReference>
<dbReference type="RefSeq" id="WP_236283905.1">
    <property type="nucleotide sequence ID" value="NZ_CAKMMW010000001.1"/>
</dbReference>
<proteinExistence type="inferred from homology"/>
<dbReference type="InterPro" id="IPR000515">
    <property type="entry name" value="MetI-like"/>
</dbReference>
<comment type="subcellular location">
    <subcellularLocation>
        <location evidence="1 7">Cell membrane</location>
        <topology evidence="1 7">Multi-pass membrane protein</topology>
    </subcellularLocation>
</comment>
<evidence type="ECO:0000256" key="5">
    <source>
        <dbReference type="ARBA" id="ARBA00022989"/>
    </source>
</evidence>
<evidence type="ECO:0000256" key="2">
    <source>
        <dbReference type="ARBA" id="ARBA00022448"/>
    </source>
</evidence>
<evidence type="ECO:0000256" key="7">
    <source>
        <dbReference type="RuleBase" id="RU363032"/>
    </source>
</evidence>
<keyword evidence="6 7" id="KW-0472">Membrane</keyword>
<dbReference type="PANTHER" id="PTHR43227:SF11">
    <property type="entry name" value="BLL4140 PROTEIN"/>
    <property type="match status" value="1"/>
</dbReference>
<feature type="domain" description="ABC transmembrane type-1" evidence="8">
    <location>
        <begin position="84"/>
        <end position="301"/>
    </location>
</feature>
<keyword evidence="5 7" id="KW-1133">Transmembrane helix</keyword>
<feature type="transmembrane region" description="Helical" evidence="7">
    <location>
        <begin position="175"/>
        <end position="199"/>
    </location>
</feature>
<comment type="similarity">
    <text evidence="7">Belongs to the binding-protein-dependent transport system permease family.</text>
</comment>
<dbReference type="Gene3D" id="1.10.3720.10">
    <property type="entry name" value="MetI-like"/>
    <property type="match status" value="1"/>
</dbReference>
<dbReference type="InterPro" id="IPR050809">
    <property type="entry name" value="UgpAE/MalFG_permease"/>
</dbReference>
<dbReference type="Proteomes" id="UP000838821">
    <property type="component" value="Unassembled WGS sequence"/>
</dbReference>
<dbReference type="PANTHER" id="PTHR43227">
    <property type="entry name" value="BLL4140 PROTEIN"/>
    <property type="match status" value="1"/>
</dbReference>
<name>A0ABM9BQ71_9BACL</name>
<reference evidence="9" key="1">
    <citation type="submission" date="2022-01" db="EMBL/GenBank/DDBJ databases">
        <authorList>
            <person name="Criscuolo A."/>
        </authorList>
    </citation>
    <scope>NUCLEOTIDE SEQUENCE</scope>
    <source>
        <strain evidence="9">CIP111891</strain>
    </source>
</reference>
<feature type="transmembrane region" description="Helical" evidence="7">
    <location>
        <begin position="288"/>
        <end position="305"/>
    </location>
</feature>
<dbReference type="EMBL" id="CAKMMW010000001">
    <property type="protein sequence ID" value="CAH1191623.1"/>
    <property type="molecule type" value="Genomic_DNA"/>
</dbReference>
<evidence type="ECO:0000256" key="3">
    <source>
        <dbReference type="ARBA" id="ARBA00022475"/>
    </source>
</evidence>
<sequence length="315" mass="35491">MESQIRKRKFIVFEFLLDISKNKALYLFMLPGLLYFILFAYLPMAGIIVAFKDYKVNLGILGSKWVGFDNFKFLFSSDKVLRVTWNTLFLNAMFIFFQQAIAIVTALFLNEVSSKLFKKLTQSFIFLPYFISWIVVSVFAYNLFASEGGLLNSILAYLHIPEIAWGQRADLWPGILVLFSIWKYAGFLTVIYIAAITGVNTEYFESAALDGATKLQQIRYITLPVISPTITIMILLSVGRIFYGDFGMIYALVGDNASLYATTDVIDTFVYRSLRTIGDAGMSSAAGLYQSVVGFILVLGFNALVKKYKSEGSLF</sequence>
<evidence type="ECO:0000256" key="6">
    <source>
        <dbReference type="ARBA" id="ARBA00023136"/>
    </source>
</evidence>
<organism evidence="9 10">
    <name type="scientific">Paenibacillus allorhizoplanae</name>
    <dbReference type="NCBI Taxonomy" id="2905648"/>
    <lineage>
        <taxon>Bacteria</taxon>
        <taxon>Bacillati</taxon>
        <taxon>Bacillota</taxon>
        <taxon>Bacilli</taxon>
        <taxon>Bacillales</taxon>
        <taxon>Paenibacillaceae</taxon>
        <taxon>Paenibacillus</taxon>
    </lineage>
</organism>
<keyword evidence="10" id="KW-1185">Reference proteome</keyword>